<keyword evidence="4 8" id="KW-1133">Transmembrane helix</keyword>
<dbReference type="AlphaFoldDB" id="A0AAV0M5E3"/>
<accession>A0AAV0M5E3</accession>
<evidence type="ECO:0000313" key="9">
    <source>
        <dbReference type="EMBL" id="CAI0441953.1"/>
    </source>
</evidence>
<feature type="transmembrane region" description="Helical" evidence="8">
    <location>
        <begin position="165"/>
        <end position="188"/>
    </location>
</feature>
<keyword evidence="10" id="KW-1185">Reference proteome</keyword>
<feature type="region of interest" description="Disordered" evidence="7">
    <location>
        <begin position="87"/>
        <end position="111"/>
    </location>
</feature>
<comment type="similarity">
    <text evidence="6">Belongs to the DESIGUAL family.</text>
</comment>
<comment type="subcellular location">
    <subcellularLocation>
        <location evidence="1">Endomembrane system</location>
        <topology evidence="1">Multi-pass membrane protein</topology>
    </subcellularLocation>
</comment>
<dbReference type="PROSITE" id="PS51257">
    <property type="entry name" value="PROKAR_LIPOPROTEIN"/>
    <property type="match status" value="1"/>
</dbReference>
<evidence type="ECO:0000256" key="5">
    <source>
        <dbReference type="ARBA" id="ARBA00023136"/>
    </source>
</evidence>
<name>A0AAV0M5E3_9ROSI</name>
<dbReference type="Pfam" id="PF06749">
    <property type="entry name" value="DUF1218"/>
    <property type="match status" value="1"/>
</dbReference>
<evidence type="ECO:0000313" key="10">
    <source>
        <dbReference type="Proteomes" id="UP001154282"/>
    </source>
</evidence>
<evidence type="ECO:0000256" key="7">
    <source>
        <dbReference type="SAM" id="MobiDB-lite"/>
    </source>
</evidence>
<evidence type="ECO:0000256" key="8">
    <source>
        <dbReference type="SAM" id="Phobius"/>
    </source>
</evidence>
<feature type="transmembrane region" description="Helical" evidence="8">
    <location>
        <begin position="53"/>
        <end position="80"/>
    </location>
</feature>
<evidence type="ECO:0008006" key="11">
    <source>
        <dbReference type="Google" id="ProtNLM"/>
    </source>
</evidence>
<dbReference type="InterPro" id="IPR052222">
    <property type="entry name" value="DESIGUAL"/>
</dbReference>
<gene>
    <name evidence="9" type="ORF">LITE_LOCUS27082</name>
</gene>
<feature type="transmembrane region" description="Helical" evidence="8">
    <location>
        <begin position="118"/>
        <end position="145"/>
    </location>
</feature>
<dbReference type="PANTHER" id="PTHR31769">
    <property type="entry name" value="OS07G0462200 PROTEIN-RELATED"/>
    <property type="match status" value="1"/>
</dbReference>
<dbReference type="GO" id="GO:0012505">
    <property type="term" value="C:endomembrane system"/>
    <property type="evidence" value="ECO:0007669"/>
    <property type="project" value="UniProtKB-SubCell"/>
</dbReference>
<keyword evidence="5 8" id="KW-0472">Membrane</keyword>
<keyword evidence="3" id="KW-0732">Signal</keyword>
<organism evidence="9 10">
    <name type="scientific">Linum tenue</name>
    <dbReference type="NCBI Taxonomy" id="586396"/>
    <lineage>
        <taxon>Eukaryota</taxon>
        <taxon>Viridiplantae</taxon>
        <taxon>Streptophyta</taxon>
        <taxon>Embryophyta</taxon>
        <taxon>Tracheophyta</taxon>
        <taxon>Spermatophyta</taxon>
        <taxon>Magnoliopsida</taxon>
        <taxon>eudicotyledons</taxon>
        <taxon>Gunneridae</taxon>
        <taxon>Pentapetalae</taxon>
        <taxon>rosids</taxon>
        <taxon>fabids</taxon>
        <taxon>Malpighiales</taxon>
        <taxon>Linaceae</taxon>
        <taxon>Linum</taxon>
    </lineage>
</organism>
<evidence type="ECO:0000256" key="2">
    <source>
        <dbReference type="ARBA" id="ARBA00022692"/>
    </source>
</evidence>
<sequence length="207" mass="21635">MEKQRVGSLSIFAIVISLAILSFVSCVIAEIKKVKRKDVKLQNELCYLPESHAFGFGIAAIVSLVVAHTLTNLLICSNFFPSLCSSSSSRKKPTSPPLPPSTSVSSSSASKKKPSVPALLLLLLFSWASFGLAVVLLGGATSMSATQPFGKGWLDGKCYVVKDGIYAGAGVLTLVSNAAALGSAAVTVRKAQAEQGRRVHAQTVLGL</sequence>
<evidence type="ECO:0000256" key="1">
    <source>
        <dbReference type="ARBA" id="ARBA00004127"/>
    </source>
</evidence>
<dbReference type="InterPro" id="IPR009606">
    <property type="entry name" value="DEAL/Modifying_wall_lignin1/2"/>
</dbReference>
<proteinExistence type="inferred from homology"/>
<feature type="compositionally biased region" description="Low complexity" evidence="7">
    <location>
        <begin position="101"/>
        <end position="111"/>
    </location>
</feature>
<dbReference type="Proteomes" id="UP001154282">
    <property type="component" value="Unassembled WGS sequence"/>
</dbReference>
<evidence type="ECO:0000256" key="3">
    <source>
        <dbReference type="ARBA" id="ARBA00022729"/>
    </source>
</evidence>
<protein>
    <recommendedName>
        <fullName evidence="11">CASP-like protein</fullName>
    </recommendedName>
</protein>
<evidence type="ECO:0000256" key="6">
    <source>
        <dbReference type="ARBA" id="ARBA00029467"/>
    </source>
</evidence>
<keyword evidence="2 8" id="KW-0812">Transmembrane</keyword>
<evidence type="ECO:0000256" key="4">
    <source>
        <dbReference type="ARBA" id="ARBA00022989"/>
    </source>
</evidence>
<dbReference type="EMBL" id="CAMGYJ010000007">
    <property type="protein sequence ID" value="CAI0441953.1"/>
    <property type="molecule type" value="Genomic_DNA"/>
</dbReference>
<reference evidence="9" key="1">
    <citation type="submission" date="2022-08" db="EMBL/GenBank/DDBJ databases">
        <authorList>
            <person name="Gutierrez-Valencia J."/>
        </authorList>
    </citation>
    <scope>NUCLEOTIDE SEQUENCE</scope>
</reference>
<comment type="caution">
    <text evidence="9">The sequence shown here is derived from an EMBL/GenBank/DDBJ whole genome shotgun (WGS) entry which is preliminary data.</text>
</comment>